<evidence type="ECO:0000256" key="2">
    <source>
        <dbReference type="ARBA" id="ARBA00022448"/>
    </source>
</evidence>
<evidence type="ECO:0000256" key="4">
    <source>
        <dbReference type="ARBA" id="ARBA00022692"/>
    </source>
</evidence>
<accession>A0A382AYT0</accession>
<keyword evidence="3" id="KW-1003">Cell membrane</keyword>
<dbReference type="Pfam" id="PF07690">
    <property type="entry name" value="MFS_1"/>
    <property type="match status" value="1"/>
</dbReference>
<dbReference type="GO" id="GO:0022857">
    <property type="term" value="F:transmembrane transporter activity"/>
    <property type="evidence" value="ECO:0007669"/>
    <property type="project" value="InterPro"/>
</dbReference>
<gene>
    <name evidence="9" type="ORF">METZ01_LOCUS159472</name>
</gene>
<evidence type="ECO:0000256" key="1">
    <source>
        <dbReference type="ARBA" id="ARBA00004651"/>
    </source>
</evidence>
<comment type="subcellular location">
    <subcellularLocation>
        <location evidence="1">Cell membrane</location>
        <topology evidence="1">Multi-pass membrane protein</topology>
    </subcellularLocation>
</comment>
<evidence type="ECO:0000256" key="3">
    <source>
        <dbReference type="ARBA" id="ARBA00022475"/>
    </source>
</evidence>
<reference evidence="9" key="1">
    <citation type="submission" date="2018-05" db="EMBL/GenBank/DDBJ databases">
        <authorList>
            <person name="Lanie J.A."/>
            <person name="Ng W.-L."/>
            <person name="Kazmierczak K.M."/>
            <person name="Andrzejewski T.M."/>
            <person name="Davidsen T.M."/>
            <person name="Wayne K.J."/>
            <person name="Tettelin H."/>
            <person name="Glass J.I."/>
            <person name="Rusch D."/>
            <person name="Podicherti R."/>
            <person name="Tsui H.-C.T."/>
            <person name="Winkler M.E."/>
        </authorList>
    </citation>
    <scope>NUCLEOTIDE SEQUENCE</scope>
</reference>
<feature type="transmembrane region" description="Helical" evidence="7">
    <location>
        <begin position="75"/>
        <end position="94"/>
    </location>
</feature>
<dbReference type="InterPro" id="IPR050171">
    <property type="entry name" value="MFS_Transporters"/>
</dbReference>
<evidence type="ECO:0000313" key="9">
    <source>
        <dbReference type="EMBL" id="SVB06618.1"/>
    </source>
</evidence>
<dbReference type="AlphaFoldDB" id="A0A382AYT0"/>
<dbReference type="GO" id="GO:0005886">
    <property type="term" value="C:plasma membrane"/>
    <property type="evidence" value="ECO:0007669"/>
    <property type="project" value="UniProtKB-SubCell"/>
</dbReference>
<keyword evidence="5 7" id="KW-1133">Transmembrane helix</keyword>
<keyword evidence="2" id="KW-0813">Transport</keyword>
<proteinExistence type="predicted"/>
<evidence type="ECO:0000256" key="6">
    <source>
        <dbReference type="ARBA" id="ARBA00023136"/>
    </source>
</evidence>
<feature type="transmembrane region" description="Helical" evidence="7">
    <location>
        <begin position="135"/>
        <end position="155"/>
    </location>
</feature>
<feature type="transmembrane region" description="Helical" evidence="7">
    <location>
        <begin position="161"/>
        <end position="181"/>
    </location>
</feature>
<feature type="transmembrane region" description="Helical" evidence="7">
    <location>
        <begin position="100"/>
        <end position="123"/>
    </location>
</feature>
<feature type="transmembrane region" description="Helical" evidence="7">
    <location>
        <begin position="12"/>
        <end position="34"/>
    </location>
</feature>
<dbReference type="InterPro" id="IPR036259">
    <property type="entry name" value="MFS_trans_sf"/>
</dbReference>
<dbReference type="PANTHER" id="PTHR23517">
    <property type="entry name" value="RESISTANCE PROTEIN MDTM, PUTATIVE-RELATED-RELATED"/>
    <property type="match status" value="1"/>
</dbReference>
<feature type="transmembrane region" description="Helical" evidence="7">
    <location>
        <begin position="46"/>
        <end position="68"/>
    </location>
</feature>
<dbReference type="EMBL" id="UINC01027414">
    <property type="protein sequence ID" value="SVB06618.1"/>
    <property type="molecule type" value="Genomic_DNA"/>
</dbReference>
<keyword evidence="4 7" id="KW-0812">Transmembrane</keyword>
<dbReference type="SUPFAM" id="SSF103473">
    <property type="entry name" value="MFS general substrate transporter"/>
    <property type="match status" value="1"/>
</dbReference>
<organism evidence="9">
    <name type="scientific">marine metagenome</name>
    <dbReference type="NCBI Taxonomy" id="408172"/>
    <lineage>
        <taxon>unclassified sequences</taxon>
        <taxon>metagenomes</taxon>
        <taxon>ecological metagenomes</taxon>
    </lineage>
</organism>
<name>A0A382AYT0_9ZZZZ</name>
<dbReference type="PROSITE" id="PS50850">
    <property type="entry name" value="MFS"/>
    <property type="match status" value="1"/>
</dbReference>
<feature type="domain" description="Major facilitator superfamily (MFS) profile" evidence="8">
    <location>
        <begin position="9"/>
        <end position="197"/>
    </location>
</feature>
<protein>
    <recommendedName>
        <fullName evidence="8">Major facilitator superfamily (MFS) profile domain-containing protein</fullName>
    </recommendedName>
</protein>
<evidence type="ECO:0000256" key="5">
    <source>
        <dbReference type="ARBA" id="ARBA00022989"/>
    </source>
</evidence>
<evidence type="ECO:0000256" key="7">
    <source>
        <dbReference type="SAM" id="Phobius"/>
    </source>
</evidence>
<dbReference type="InterPro" id="IPR020846">
    <property type="entry name" value="MFS_dom"/>
</dbReference>
<evidence type="ECO:0000259" key="8">
    <source>
        <dbReference type="PROSITE" id="PS50850"/>
    </source>
</evidence>
<keyword evidence="6 7" id="KW-0472">Membrane</keyword>
<dbReference type="PANTHER" id="PTHR23517:SF2">
    <property type="entry name" value="MULTIDRUG RESISTANCE PROTEIN MDTH"/>
    <property type="match status" value="1"/>
</dbReference>
<sequence length="197" mass="21077">MKMKRQNLHFGFLNVGHLLDHLFMLIFATVAALALATDWHMSYANLIPYAMPGFVAFGICAIPAGWIADKWHRHGMICIFFIGIGIASTATSFANSPLQIGCGLFVIGLFGAIYHPVGIAMVVQGRVKTGMPLALNGVFGNIGVAAAALITGIIIDTFGWRAAFLVPGVISVAIGFSYVIFTRVGDLESLYPNEISS</sequence>
<feature type="non-terminal residue" evidence="9">
    <location>
        <position position="197"/>
    </location>
</feature>
<dbReference type="Gene3D" id="1.20.1250.20">
    <property type="entry name" value="MFS general substrate transporter like domains"/>
    <property type="match status" value="1"/>
</dbReference>
<dbReference type="InterPro" id="IPR011701">
    <property type="entry name" value="MFS"/>
</dbReference>